<dbReference type="PANTHER" id="PTHR13774:SF32">
    <property type="entry name" value="ANTISENSE-ENHANCING SEQUENCE 1"/>
    <property type="match status" value="1"/>
</dbReference>
<dbReference type="GO" id="GO:0005737">
    <property type="term" value="C:cytoplasm"/>
    <property type="evidence" value="ECO:0007669"/>
    <property type="project" value="TreeGrafter"/>
</dbReference>
<gene>
    <name evidence="2" type="ORF">OVN18_05815</name>
</gene>
<name>A0A9E8MP55_9MICO</name>
<accession>A0A9E8MP55</accession>
<dbReference type="RefSeq" id="WP_267782612.1">
    <property type="nucleotide sequence ID" value="NZ_CP113089.1"/>
</dbReference>
<feature type="active site" evidence="1">
    <location>
        <position position="48"/>
    </location>
</feature>
<dbReference type="GO" id="GO:0016853">
    <property type="term" value="F:isomerase activity"/>
    <property type="evidence" value="ECO:0007669"/>
    <property type="project" value="TreeGrafter"/>
</dbReference>
<dbReference type="Gene3D" id="3.10.310.10">
    <property type="entry name" value="Diaminopimelate Epimerase, Chain A, domain 1"/>
    <property type="match status" value="2"/>
</dbReference>
<dbReference type="PIRSF" id="PIRSF016184">
    <property type="entry name" value="PhzC_PhzF"/>
    <property type="match status" value="1"/>
</dbReference>
<reference evidence="2" key="1">
    <citation type="submission" date="2022-11" db="EMBL/GenBank/DDBJ databases">
        <title>Description of Microcella daejonensis nov. sp, isolated from riverside soil.</title>
        <authorList>
            <person name="Molina K.M."/>
            <person name="Kim S.B."/>
        </authorList>
    </citation>
    <scope>NUCLEOTIDE SEQUENCE</scope>
    <source>
        <strain evidence="2">MMS21-STM12</strain>
    </source>
</reference>
<dbReference type="EMBL" id="CP113089">
    <property type="protein sequence ID" value="WAB82517.1"/>
    <property type="molecule type" value="Genomic_DNA"/>
</dbReference>
<evidence type="ECO:0000256" key="1">
    <source>
        <dbReference type="PIRSR" id="PIRSR016184-1"/>
    </source>
</evidence>
<evidence type="ECO:0000313" key="2">
    <source>
        <dbReference type="EMBL" id="WAB82517.1"/>
    </source>
</evidence>
<organism evidence="2 3">
    <name type="scientific">Microcella daejeonensis</name>
    <dbReference type="NCBI Taxonomy" id="2994971"/>
    <lineage>
        <taxon>Bacteria</taxon>
        <taxon>Bacillati</taxon>
        <taxon>Actinomycetota</taxon>
        <taxon>Actinomycetes</taxon>
        <taxon>Micrococcales</taxon>
        <taxon>Microbacteriaceae</taxon>
        <taxon>Microcella</taxon>
    </lineage>
</organism>
<evidence type="ECO:0000313" key="3">
    <source>
        <dbReference type="Proteomes" id="UP001164706"/>
    </source>
</evidence>
<dbReference type="InterPro" id="IPR003719">
    <property type="entry name" value="Phenazine_PhzF-like"/>
</dbReference>
<dbReference type="PANTHER" id="PTHR13774">
    <property type="entry name" value="PHENAZINE BIOSYNTHESIS PROTEIN"/>
    <property type="match status" value="1"/>
</dbReference>
<keyword evidence="3" id="KW-1185">Reference proteome</keyword>
<dbReference type="NCBIfam" id="TIGR00654">
    <property type="entry name" value="PhzF_family"/>
    <property type="match status" value="1"/>
</dbReference>
<dbReference type="AlphaFoldDB" id="A0A9E8MP55"/>
<sequence>MSRTRPFRQVDVFGATAFGGNPVAVVLDGEGLDEAGMQRIASWTNLSETTFVLPPTMGDADYRVRIFTPGGELPFAGHPTLGTAHAWLENGGRPRDEGVVVQECPAGLIEVRRDGPRLAFAAPPTRRSGPIDEPELASLVSVLGIDREQVIGHQWVDNGPGWSALRLADAQQVLDLAPSFSGLPDAMLGVLGTHPPGSEQARAGHAYELRAFTPRIGVAEDPVTGSLHASVAQWLVRDGLAPAGGRWTATQGTGLGRSGVVALEVDETGAVWVGGATTTVVAGTIEA</sequence>
<dbReference type="Proteomes" id="UP001164706">
    <property type="component" value="Chromosome"/>
</dbReference>
<proteinExistence type="predicted"/>
<dbReference type="KEGG" id="mdb:OVN18_05815"/>
<protein>
    <submittedName>
        <fullName evidence="2">PhzF family phenazine biosynthesis protein</fullName>
    </submittedName>
</protein>
<dbReference type="Pfam" id="PF02567">
    <property type="entry name" value="PhzC-PhzF"/>
    <property type="match status" value="1"/>
</dbReference>
<dbReference type="SUPFAM" id="SSF54506">
    <property type="entry name" value="Diaminopimelate epimerase-like"/>
    <property type="match status" value="1"/>
</dbReference>